<evidence type="ECO:0000313" key="13">
    <source>
        <dbReference type="EMBL" id="SMH27446.1"/>
    </source>
</evidence>
<evidence type="ECO:0000256" key="4">
    <source>
        <dbReference type="ARBA" id="ARBA00022741"/>
    </source>
</evidence>
<dbReference type="SUPFAM" id="SSF56719">
    <property type="entry name" value="Type II DNA topoisomerase"/>
    <property type="match status" value="1"/>
</dbReference>
<dbReference type="Pfam" id="PF00986">
    <property type="entry name" value="DNA_gyraseB_C"/>
    <property type="match status" value="1"/>
</dbReference>
<dbReference type="Pfam" id="PF01751">
    <property type="entry name" value="Toprim"/>
    <property type="match status" value="1"/>
</dbReference>
<keyword evidence="11" id="KW-0963">Cytoplasm</keyword>
<dbReference type="EC" id="5.6.2.2" evidence="11"/>
<dbReference type="NCBIfam" id="TIGR01059">
    <property type="entry name" value="gyrB"/>
    <property type="match status" value="1"/>
</dbReference>
<evidence type="ECO:0000313" key="14">
    <source>
        <dbReference type="Proteomes" id="UP000193435"/>
    </source>
</evidence>
<evidence type="ECO:0000256" key="2">
    <source>
        <dbReference type="ARBA" id="ARBA00010708"/>
    </source>
</evidence>
<dbReference type="RefSeq" id="WP_420836102.1">
    <property type="nucleotide sequence ID" value="NZ_FOAH01000010.1"/>
</dbReference>
<evidence type="ECO:0000256" key="1">
    <source>
        <dbReference type="ARBA" id="ARBA00000185"/>
    </source>
</evidence>
<dbReference type="SUPFAM" id="SSF54211">
    <property type="entry name" value="Ribosomal protein S5 domain 2-like"/>
    <property type="match status" value="1"/>
</dbReference>
<dbReference type="InterPro" id="IPR006171">
    <property type="entry name" value="TOPRIM_dom"/>
</dbReference>
<dbReference type="GO" id="GO:0006265">
    <property type="term" value="P:DNA topological change"/>
    <property type="evidence" value="ECO:0007669"/>
    <property type="project" value="UniProtKB-UniRule"/>
</dbReference>
<dbReference type="STRING" id="1073423.SAMN04488700_0660"/>
<dbReference type="SMART" id="SM00387">
    <property type="entry name" value="HATPase_c"/>
    <property type="match status" value="1"/>
</dbReference>
<evidence type="ECO:0000259" key="12">
    <source>
        <dbReference type="PROSITE" id="PS50880"/>
    </source>
</evidence>
<dbReference type="InterPro" id="IPR003594">
    <property type="entry name" value="HATPase_dom"/>
</dbReference>
<dbReference type="PRINTS" id="PR01159">
    <property type="entry name" value="DNAGYRASEB"/>
</dbReference>
<protein>
    <recommendedName>
        <fullName evidence="11">DNA gyrase subunit B</fullName>
        <ecNumber evidence="11">5.6.2.2</ecNumber>
    </recommendedName>
</protein>
<dbReference type="CDD" id="cd03366">
    <property type="entry name" value="TOPRIM_TopoIIA_GyrB"/>
    <property type="match status" value="1"/>
</dbReference>
<dbReference type="CDD" id="cd00822">
    <property type="entry name" value="TopoII_Trans_DNA_gyrase"/>
    <property type="match status" value="1"/>
</dbReference>
<dbReference type="InterPro" id="IPR011557">
    <property type="entry name" value="GyrB"/>
</dbReference>
<evidence type="ECO:0000256" key="10">
    <source>
        <dbReference type="ARBA" id="ARBA00063644"/>
    </source>
</evidence>
<dbReference type="GO" id="GO:0005524">
    <property type="term" value="F:ATP binding"/>
    <property type="evidence" value="ECO:0007669"/>
    <property type="project" value="UniProtKB-UniRule"/>
</dbReference>
<dbReference type="InterPro" id="IPR020568">
    <property type="entry name" value="Ribosomal_Su5_D2-typ_SF"/>
</dbReference>
<dbReference type="PANTHER" id="PTHR45866:SF1">
    <property type="entry name" value="DNA GYRASE SUBUNIT B, MITOCHONDRIAL"/>
    <property type="match status" value="1"/>
</dbReference>
<dbReference type="EMBL" id="FXBJ01000002">
    <property type="protein sequence ID" value="SMH27446.1"/>
    <property type="molecule type" value="Genomic_DNA"/>
</dbReference>
<evidence type="ECO:0000256" key="8">
    <source>
        <dbReference type="ARBA" id="ARBA00023125"/>
    </source>
</evidence>
<dbReference type="AlphaFoldDB" id="A0A1X7MTT2"/>
<reference evidence="13 14" key="1">
    <citation type="submission" date="2017-04" db="EMBL/GenBank/DDBJ databases">
        <authorList>
            <person name="Afonso C.L."/>
            <person name="Miller P.J."/>
            <person name="Scott M.A."/>
            <person name="Spackman E."/>
            <person name="Goraichik I."/>
            <person name="Dimitrov K.M."/>
            <person name="Suarez D.L."/>
            <person name="Swayne D.E."/>
        </authorList>
    </citation>
    <scope>NUCLEOTIDE SEQUENCE [LARGE SCALE GENOMIC DNA]</scope>
    <source>
        <strain evidence="13 14">LMG26642</strain>
    </source>
</reference>
<dbReference type="SUPFAM" id="SSF55874">
    <property type="entry name" value="ATPase domain of HSP90 chaperone/DNA topoisomerase II/histidine kinase"/>
    <property type="match status" value="1"/>
</dbReference>
<dbReference type="Pfam" id="PF02518">
    <property type="entry name" value="HATPase_c"/>
    <property type="match status" value="1"/>
</dbReference>
<dbReference type="NCBIfam" id="NF011501">
    <property type="entry name" value="PRK14939.1"/>
    <property type="match status" value="1"/>
</dbReference>
<comment type="subcellular location">
    <subcellularLocation>
        <location evidence="11">Cytoplasm</location>
    </subcellularLocation>
</comment>
<evidence type="ECO:0000256" key="6">
    <source>
        <dbReference type="ARBA" id="ARBA00022842"/>
    </source>
</evidence>
<dbReference type="PRINTS" id="PR00418">
    <property type="entry name" value="TPI2FAMILY"/>
</dbReference>
<dbReference type="InterPro" id="IPR013506">
    <property type="entry name" value="Topo_IIA_bsu_dom2"/>
</dbReference>
<accession>A0A1X7MTT2</accession>
<dbReference type="Gene3D" id="3.30.565.10">
    <property type="entry name" value="Histidine kinase-like ATPase, C-terminal domain"/>
    <property type="match status" value="1"/>
</dbReference>
<dbReference type="GO" id="GO:0003677">
    <property type="term" value="F:DNA binding"/>
    <property type="evidence" value="ECO:0007669"/>
    <property type="project" value="UniProtKB-KW"/>
</dbReference>
<feature type="domain" description="Toprim" evidence="12">
    <location>
        <begin position="431"/>
        <end position="545"/>
    </location>
</feature>
<dbReference type="GO" id="GO:0046872">
    <property type="term" value="F:metal ion binding"/>
    <property type="evidence" value="ECO:0007669"/>
    <property type="project" value="UniProtKB-KW"/>
</dbReference>
<evidence type="ECO:0000256" key="5">
    <source>
        <dbReference type="ARBA" id="ARBA00022840"/>
    </source>
</evidence>
<sequence>MNLSEEIRSKKDIAQDYDASQIQVLEGLEAVRKRPGMYIGSTSGEGLHHLVWEIVDNSIDEALAGFADEINVTVEANNGITVIDNGRGIPVDTQKKTGRPALETVFTILHAGGKFGGGGYKVSGGLHGVGGSVVNALSSSLEVRVYKNGKIYFQGYSRGAVLNDVEIIGDTDRHGTTVYFLPDTDIFKETIEFDYDRLAVRVRELAFLNRGLKITIEDKREEKPQIQEYHYQGGIKSYVGFLNKNKNILFEEPIFLEGEQQGIAVEVAMQYTDGYHSNLLTFANNIHTYEGGTHESGFKTALTRVINDYAKRNKLIKENEDNLTGEDVREGLTAVVSVKHPDPQFEGQTKTKLGNSEARTITDRLFSAHFDKFLMENPQTARKIVEKGLLASRARLAAKRAREVTRKKSGLEISNLPGKLADCSSKNPEISEIFIVEGDSAGGSAKQGRSRLFQAILPIRGKILNVEKATLDRILGNEEIRALFTAMGTGFGGDFDLSKARYHKLVIMTDADVDGAHIRTLLLTLFYRYMRPVVEAGFVYIAQPPLYQVKQGKKMVYLDSEEELDNLLKEWPLAPKPSIQRYKGLGEMDAEQLWDTTMNPENRRLLQITVEDAIEADQVMDMLMGDRVEPRRKFIEDNARYVQNLDI</sequence>
<name>A0A1X7MTT2_9LACT</name>
<dbReference type="FunFam" id="3.30.230.10:FF:000005">
    <property type="entry name" value="DNA gyrase subunit B"/>
    <property type="match status" value="1"/>
</dbReference>
<dbReference type="InterPro" id="IPR014721">
    <property type="entry name" value="Ribsml_uS5_D2-typ_fold_subgr"/>
</dbReference>
<gene>
    <name evidence="11" type="primary">gyrB</name>
    <name evidence="13" type="ORF">SAMN04488700_0660</name>
</gene>
<proteinExistence type="inferred from homology"/>
<dbReference type="InterPro" id="IPR000565">
    <property type="entry name" value="Topo_IIA_B"/>
</dbReference>
<dbReference type="Gene3D" id="3.40.50.670">
    <property type="match status" value="1"/>
</dbReference>
<dbReference type="InterPro" id="IPR034160">
    <property type="entry name" value="TOPRIM_GyrB"/>
</dbReference>
<comment type="similarity">
    <text evidence="2 11">Belongs to the type II topoisomerase GyrB family.</text>
</comment>
<evidence type="ECO:0000256" key="7">
    <source>
        <dbReference type="ARBA" id="ARBA00023029"/>
    </source>
</evidence>
<dbReference type="HAMAP" id="MF_01898">
    <property type="entry name" value="GyrB"/>
    <property type="match status" value="1"/>
</dbReference>
<dbReference type="CDD" id="cd16928">
    <property type="entry name" value="HATPase_GyrB-like"/>
    <property type="match status" value="1"/>
</dbReference>
<evidence type="ECO:0000256" key="9">
    <source>
        <dbReference type="ARBA" id="ARBA00023235"/>
    </source>
</evidence>
<dbReference type="GO" id="GO:0006261">
    <property type="term" value="P:DNA-templated DNA replication"/>
    <property type="evidence" value="ECO:0007669"/>
    <property type="project" value="UniProtKB-UniRule"/>
</dbReference>
<dbReference type="PANTHER" id="PTHR45866">
    <property type="entry name" value="DNA GYRASE/TOPOISOMERASE SUBUNIT B"/>
    <property type="match status" value="1"/>
</dbReference>
<dbReference type="InterPro" id="IPR001241">
    <property type="entry name" value="Topo_IIA"/>
</dbReference>
<evidence type="ECO:0000256" key="11">
    <source>
        <dbReference type="HAMAP-Rule" id="MF_01898"/>
    </source>
</evidence>
<keyword evidence="6 11" id="KW-0460">Magnesium</keyword>
<dbReference type="SMART" id="SM00433">
    <property type="entry name" value="TOP2c"/>
    <property type="match status" value="1"/>
</dbReference>
<dbReference type="GO" id="GO:0034335">
    <property type="term" value="F:DNA negative supercoiling activity"/>
    <property type="evidence" value="ECO:0007669"/>
    <property type="project" value="UniProtKB-ARBA"/>
</dbReference>
<dbReference type="InterPro" id="IPR013759">
    <property type="entry name" value="Topo_IIA_B_C"/>
</dbReference>
<feature type="site" description="Interaction with DNA" evidence="11">
    <location>
        <position position="462"/>
    </location>
</feature>
<dbReference type="GO" id="GO:0005737">
    <property type="term" value="C:cytoplasm"/>
    <property type="evidence" value="ECO:0007669"/>
    <property type="project" value="UniProtKB-SubCell"/>
</dbReference>
<feature type="binding site" evidence="11">
    <location>
        <position position="512"/>
    </location>
    <ligand>
        <name>Mg(2+)</name>
        <dbReference type="ChEBI" id="CHEBI:18420"/>
        <label>2</label>
    </ligand>
</feature>
<feature type="binding site" evidence="11">
    <location>
        <position position="510"/>
    </location>
    <ligand>
        <name>Mg(2+)</name>
        <dbReference type="ChEBI" id="CHEBI:18420"/>
        <label>1</label>
        <note>catalytic</note>
    </ligand>
</feature>
<feature type="binding site" evidence="11">
    <location>
        <position position="510"/>
    </location>
    <ligand>
        <name>Mg(2+)</name>
        <dbReference type="ChEBI" id="CHEBI:18420"/>
        <label>2</label>
    </ligand>
</feature>
<dbReference type="FunFam" id="3.30.565.10:FF:000002">
    <property type="entry name" value="DNA gyrase subunit B"/>
    <property type="match status" value="1"/>
</dbReference>
<dbReference type="InterPro" id="IPR002288">
    <property type="entry name" value="DNA_gyrase_B_C"/>
</dbReference>
<keyword evidence="3 11" id="KW-0479">Metal-binding</keyword>
<keyword evidence="4 11" id="KW-0547">Nucleotide-binding</keyword>
<dbReference type="NCBIfam" id="NF004189">
    <property type="entry name" value="PRK05644.1"/>
    <property type="match status" value="1"/>
</dbReference>
<organism evidence="13 14">
    <name type="scientific">Carnobacterium iners</name>
    <dbReference type="NCBI Taxonomy" id="1073423"/>
    <lineage>
        <taxon>Bacteria</taxon>
        <taxon>Bacillati</taxon>
        <taxon>Bacillota</taxon>
        <taxon>Bacilli</taxon>
        <taxon>Lactobacillales</taxon>
        <taxon>Carnobacteriaceae</taxon>
        <taxon>Carnobacterium</taxon>
    </lineage>
</organism>
<dbReference type="Proteomes" id="UP000193435">
    <property type="component" value="Unassembled WGS sequence"/>
</dbReference>
<feature type="binding site" evidence="11">
    <location>
        <position position="437"/>
    </location>
    <ligand>
        <name>Mg(2+)</name>
        <dbReference type="ChEBI" id="CHEBI:18420"/>
        <label>1</label>
        <note>catalytic</note>
    </ligand>
</feature>
<evidence type="ECO:0000256" key="3">
    <source>
        <dbReference type="ARBA" id="ARBA00022723"/>
    </source>
</evidence>
<dbReference type="GO" id="GO:0005694">
    <property type="term" value="C:chromosome"/>
    <property type="evidence" value="ECO:0007669"/>
    <property type="project" value="InterPro"/>
</dbReference>
<dbReference type="InterPro" id="IPR013760">
    <property type="entry name" value="Topo_IIA-like_dom_sf"/>
</dbReference>
<comment type="subunit">
    <text evidence="10">Heterotetramer composed of ParC and ParE.</text>
</comment>
<dbReference type="FunFam" id="3.40.50.670:FF:000002">
    <property type="entry name" value="DNA gyrase subunit B"/>
    <property type="match status" value="1"/>
</dbReference>
<comment type="catalytic activity">
    <reaction evidence="1 11">
        <text>ATP-dependent breakage, passage and rejoining of double-stranded DNA.</text>
        <dbReference type="EC" id="5.6.2.2"/>
    </reaction>
</comment>
<comment type="cofactor">
    <cofactor evidence="11">
        <name>Mg(2+)</name>
        <dbReference type="ChEBI" id="CHEBI:18420"/>
    </cofactor>
    <cofactor evidence="11">
        <name>Mn(2+)</name>
        <dbReference type="ChEBI" id="CHEBI:29035"/>
    </cofactor>
    <cofactor evidence="11">
        <name>Ca(2+)</name>
        <dbReference type="ChEBI" id="CHEBI:29108"/>
    </cofactor>
    <text evidence="11">Binds two Mg(2+) per subunit. The magnesium ions form salt bridges with both the protein and the DNA. Can also accept other divalent metal cations, such as Mn(2+) or Ca(2+).</text>
</comment>
<dbReference type="PROSITE" id="PS50880">
    <property type="entry name" value="TOPRIM"/>
    <property type="match status" value="1"/>
</dbReference>
<keyword evidence="14" id="KW-1185">Reference proteome</keyword>
<keyword evidence="5 11" id="KW-0067">ATP-binding</keyword>
<comment type="miscellaneous">
    <text evidence="11">Few gyrases are as efficient as E.coli at forming negative supercoils. Not all organisms have 2 type II topoisomerases; in organisms with a single type II topoisomerase this enzyme also has to decatenate newly replicated chromosomes.</text>
</comment>
<dbReference type="Gene3D" id="3.30.230.10">
    <property type="match status" value="1"/>
</dbReference>
<feature type="site" description="Interaction with DNA" evidence="11">
    <location>
        <position position="465"/>
    </location>
</feature>
<keyword evidence="7 11" id="KW-0799">Topoisomerase</keyword>
<keyword evidence="8" id="KW-0238">DNA-binding</keyword>
<comment type="subunit">
    <text evidence="11">Heterotetramer, composed of two GyrA and two GyrB chains. In the heterotetramer, GyrA contains the active site tyrosine that forms a transient covalent intermediate with DNA, while GyrB binds cofactors and catalyzes ATP hydrolysis.</text>
</comment>
<keyword evidence="9 11" id="KW-0413">Isomerase</keyword>
<dbReference type="InterPro" id="IPR018522">
    <property type="entry name" value="TopoIIA_CS"/>
</dbReference>
<dbReference type="Pfam" id="PF00204">
    <property type="entry name" value="DNA_gyraseB"/>
    <property type="match status" value="1"/>
</dbReference>
<comment type="function">
    <text evidence="11">A type II topoisomerase that negatively supercoils closed circular double-stranded (ds) DNA in an ATP-dependent manner to modulate DNA topology and maintain chromosomes in an underwound state. Negative supercoiling favors strand separation, and DNA replication, transcription, recombination and repair, all of which involve strand separation. Also able to catalyze the interconversion of other topological isomers of dsDNA rings, including catenanes and knotted rings. Type II topoisomerases break and join 2 DNA strands simultaneously in an ATP-dependent manner.</text>
</comment>
<dbReference type="InterPro" id="IPR036890">
    <property type="entry name" value="HATPase_C_sf"/>
</dbReference>
<dbReference type="PROSITE" id="PS00177">
    <property type="entry name" value="TOPOISOMERASE_II"/>
    <property type="match status" value="1"/>
</dbReference>